<feature type="compositionally biased region" description="Basic residues" evidence="1">
    <location>
        <begin position="2454"/>
        <end position="2463"/>
    </location>
</feature>
<accession>A0A6F9DFT8</accession>
<feature type="region of interest" description="Disordered" evidence="1">
    <location>
        <begin position="2235"/>
        <end position="2260"/>
    </location>
</feature>
<evidence type="ECO:0000256" key="1">
    <source>
        <dbReference type="SAM" id="MobiDB-lite"/>
    </source>
</evidence>
<feature type="compositionally biased region" description="Basic residues" evidence="1">
    <location>
        <begin position="2734"/>
        <end position="2746"/>
    </location>
</feature>
<feature type="region of interest" description="Disordered" evidence="1">
    <location>
        <begin position="1893"/>
        <end position="1930"/>
    </location>
</feature>
<protein>
    <submittedName>
        <fullName evidence="2">Uncharacterized protein LOC100176591</fullName>
    </submittedName>
</protein>
<feature type="region of interest" description="Disordered" evidence="1">
    <location>
        <begin position="1666"/>
        <end position="1775"/>
    </location>
</feature>
<proteinExistence type="evidence at transcript level"/>
<feature type="compositionally biased region" description="Low complexity" evidence="1">
    <location>
        <begin position="1160"/>
        <end position="1176"/>
    </location>
</feature>
<feature type="compositionally biased region" description="Low complexity" evidence="1">
    <location>
        <begin position="1833"/>
        <end position="1845"/>
    </location>
</feature>
<feature type="compositionally biased region" description="Basic and acidic residues" evidence="1">
    <location>
        <begin position="1706"/>
        <end position="1730"/>
    </location>
</feature>
<dbReference type="PANTHER" id="PTHR14492">
    <property type="entry name" value="JBTS17"/>
    <property type="match status" value="1"/>
</dbReference>
<evidence type="ECO:0000313" key="2">
    <source>
        <dbReference type="EMBL" id="CAB3261057.1"/>
    </source>
</evidence>
<feature type="compositionally biased region" description="Acidic residues" evidence="1">
    <location>
        <begin position="1670"/>
        <end position="1688"/>
    </location>
</feature>
<feature type="region of interest" description="Disordered" evidence="1">
    <location>
        <begin position="1949"/>
        <end position="1996"/>
    </location>
</feature>
<gene>
    <name evidence="2" type="primary">LOC100176591</name>
</gene>
<organism evidence="2">
    <name type="scientific">Phallusia mammillata</name>
    <dbReference type="NCBI Taxonomy" id="59560"/>
    <lineage>
        <taxon>Eukaryota</taxon>
        <taxon>Metazoa</taxon>
        <taxon>Chordata</taxon>
        <taxon>Tunicata</taxon>
        <taxon>Ascidiacea</taxon>
        <taxon>Phlebobranchia</taxon>
        <taxon>Ascidiidae</taxon>
        <taxon>Phallusia</taxon>
    </lineage>
</organism>
<feature type="compositionally biased region" description="Basic and acidic residues" evidence="1">
    <location>
        <begin position="2658"/>
        <end position="2680"/>
    </location>
</feature>
<feature type="region of interest" description="Disordered" evidence="1">
    <location>
        <begin position="528"/>
        <end position="552"/>
    </location>
</feature>
<dbReference type="PANTHER" id="PTHR14492:SF4">
    <property type="entry name" value="CILIOGENESIS AND PLANAR POLARITY EFFECTOR 1"/>
    <property type="match status" value="1"/>
</dbReference>
<feature type="compositionally biased region" description="Polar residues" evidence="1">
    <location>
        <begin position="1893"/>
        <end position="1909"/>
    </location>
</feature>
<feature type="compositionally biased region" description="Polar residues" evidence="1">
    <location>
        <begin position="2704"/>
        <end position="2713"/>
    </location>
</feature>
<feature type="region of interest" description="Disordered" evidence="1">
    <location>
        <begin position="1157"/>
        <end position="1176"/>
    </location>
</feature>
<feature type="region of interest" description="Disordered" evidence="1">
    <location>
        <begin position="1833"/>
        <end position="1866"/>
    </location>
</feature>
<dbReference type="EMBL" id="LR786465">
    <property type="protein sequence ID" value="CAB3261057.1"/>
    <property type="molecule type" value="mRNA"/>
</dbReference>
<feature type="compositionally biased region" description="Basic and acidic residues" evidence="1">
    <location>
        <begin position="2240"/>
        <end position="2257"/>
    </location>
</feature>
<feature type="region of interest" description="Disordered" evidence="1">
    <location>
        <begin position="367"/>
        <end position="388"/>
    </location>
</feature>
<feature type="region of interest" description="Disordered" evidence="1">
    <location>
        <begin position="2515"/>
        <end position="2583"/>
    </location>
</feature>
<feature type="compositionally biased region" description="Basic and acidic residues" evidence="1">
    <location>
        <begin position="2415"/>
        <end position="2453"/>
    </location>
</feature>
<feature type="region of interest" description="Disordered" evidence="1">
    <location>
        <begin position="2598"/>
        <end position="2769"/>
    </location>
</feature>
<feature type="compositionally biased region" description="Basic and acidic residues" evidence="1">
    <location>
        <begin position="2540"/>
        <end position="2556"/>
    </location>
</feature>
<dbReference type="InterPro" id="IPR028236">
    <property type="entry name" value="CPLANE1"/>
</dbReference>
<feature type="compositionally biased region" description="Basic and acidic residues" evidence="1">
    <location>
        <begin position="1967"/>
        <end position="1978"/>
    </location>
</feature>
<feature type="compositionally biased region" description="Basic and acidic residues" evidence="1">
    <location>
        <begin position="2612"/>
        <end position="2649"/>
    </location>
</feature>
<sequence>MLLQFEVIVSSNIRRKKPWPRIRWIGKQKESVCLLDKRRASILYLPSGRTKRVIGALKSHMKNVVYLNTSTSGAYTVALLLNGQIVRWSKDSNNVVVIPACKDFTPINTKDSKKINLFISDDGQVILLIIDCSKINVWEQQASTGAPNDLGEWSMVDLGLGPLKSVAFKETAVDAMFFTNQTQGQCCLCTFVCNNSVQLVVCNILLHWHDELVFHPDAPSFTSSVSYRTFPLDAMTPPCKAIRIRGAYLAKITHDAQTVAIVLNQRQPCQTQMLFLHPYSSTAVASDLKSLGSKSNNVLSQFAKTYWVTDMAWTSDDLFLACMTGRGSMFLLSKLGHPLIIATHKQGIEFGPALFIPLLPLIEHDKKKDNFANPPPPHRPGSPNSLASSMISEKSWRQRFSITAHPRLPILLCSDGYIVIALQITEFVRPRDVATLSLVETNRQLRKIIDKYKLEVNSLSTPRYNLPTVLFDEVKFREHRLSRLYARWFKKKKPERKPLSETQNVAENSFTQENEDIKKLAYKFEEEEAEEVNQENSSPESPDEAEDKENMKKPSGAILNADEGKISFADLSLTFDPHSMEESFDASSVDGKTLVESLKSCITKLCSTWGLIVSERTQQNGKIQSEGGKDQDKLHKFFMQSMAMLCSVLNECQQLAHCLPWSLDEGHHHDKTDTHVREILSDILVDLAEKVAALTAWDLEHLPLVVETLHTIIKAILVSHRSAPEGCTSVMELSENFSCTVSLLLKAEEILNHVYNFHESDVIDSKQFLPIRQSYHSLDVVPMQNTLDDKISSRPLLLFPIWKQTYRYMSDLFNAVPNMQINPSMQRLLSFMQRLLMRSLTQSDLSPGLILPTVKVMIGHLTEYQLDSALDLASTILTDHLNYNKAWKVDKWQAVELLCCAMTSYFTNQSMRFVTLEPMVRSFEVERKWVTSAVRTQRLSNCWTAAHAVSLLLCSGRIQEASRLAMGVGDWRCATVLSAISDKVRALTEGNQRHVAINGYQGNGKDHPCVLSILQDRFKSLITCEILQESTSTWEDVENVSKFDPEALYPELVDLFLVAVMTGSDLASWAAKFTLGHLKDQCRRLSFLVDPDTYLPAPPLYLPQPTPDEHVGNASSIHLRQKISALLRLSLVIFHSIGITEEASSWYIRKLEERSKSPNSTSASQTPPKSSSESLSSPECQALLSSYREVCSLMWALYVREQVSLHSRRYQVLREAAQPCNSSLRDCLSWIERIRPFAKFLQCEAEMQDIVLCLVSGMNFDFDVATTLATYFYDSKLVEPKVATRYKQIMSKMRKVTVPVHRLDNATSDNNSSDAASLDQHNMTMQPLTVFYQRECRSNIKQYHKKKNQHIFMKQKLPLDGTGASSTSMTLMSVDEELVASNRSFPFESDHLYHQFIAQLFDIILDKSVALRKFTKSGKKIKKAKMPHKLLVLGNRFQIASEELNSVADVSVSRLKKFSSRVESRISPEYFSTPKSAIKKTSSMVDVSKTPSRLLQFKSPDFSSQDNLSNPGPSRGLYRYFSLPEVNETQADERLHPLPVECPTLEQDKVPPGMRNRLKRLSSYANWLELWSEKYLPSQSNTAASAMRLTITKDQLLTGLVVAELRFGTRDYFKTTGTGSSNSDRTSQPASDRESEDDVTTVSSIDDAHQVADKSDAAISKAVSEHLIADDDGEKDDNGEVEAVDEVDATIVDVTAAEDNGEEDKDSTTKESPADEHASDEKDATLRTEDLLDGTDSQAPESVAGASSVEPDGGGLRKPKPQHQQPPSSNESVAGVVRSEIQNVLLAQQVSLLSQILLGQTMIASQGGATQPGAPNPILNGVLQSLVPGFSLPAPQQAPSAPQHQVEAKVEEPPMPPMYPQQTVPRSPEKKFAIPLFHVPGITKSLDQKSVNLQKTPNSRQAWASSTAAKKTRYEQETSSPPHPNRMRLINLESPNKPLLVKDLGASQTAPKQVIPEAPTQLPPKGHKPDVYSHHDDLTQPPPQNVDPAPQQNQNFLKFPSVPRREQAYRSHVPGPAASGAYRTQFPILQTDVAPPTRPQFQQSVPRRAWSAESVPAPFSRIREIPERDVPQLRRELVPRLIDPREVLAYEGRKQGFKTVAKSNVPSSRAPPVPMMQVKAPLFESRAVRESTKPSIAQREIADKENMDPDKLKTREPKTRMRKTTETKQGAANAMGPSFEGYLDQDAINREVEQLSGSDTDGMMTPADAHFIASVGKRVPVKPRMKDAQLQAVIEEVKDDSESSSKEEEQDYRDRLTTKPLKPPPDIFLKLRLETDVIPSDVTEERAGFLHVGDVSVDSVKRGIPKKMTPAEVHYRSVSGIRPEVTPYAPGFPPEPQPATKSVETILSDHVKEVNRVREVREVTRERWTSGMQQMGAQLDAIDAMAKKMNDDFKSSERLVQTIDTLSDVMAPTSSDRKRSPPSRERSLSPVVEERRSPRDKLSPRDVSRDARAHHVVKSPRSRSPREYEVPRDLTVAYQPMREPVANRYDPSYDFNTASSRYRARLEEAYKLSTSHGNDADYSDIGDHVSSSSSAYSYQLKRDQSSERDRPYETPHEIPTIPEEGGISSRSFTSSDETRLERTSVLRQEELVRALIEDKETSSSKVKPWNQRSDEDKQKIRRWMEQKRRERTEEYQSRVRALREAESKPFKGSSGHTTQREIEEAKKKREIERRRMLDNHHKQRVKDSMSLMKEIKSDKPTMPSPRSQAFAKSSKTKRSPLKEANGQLNTTYRTNKRITPYKKKPMNKSSTQGRRSDSHSSPETVDPLSDVSLSSVMSTWHVSDDVRRLLYGSSEKRFKGHVTFDLESNQSLKSLQSHVTASRIDDSDVKSCGTESLLGDVDWNDVDAMISSVDKM</sequence>
<feature type="compositionally biased region" description="Basic and acidic residues" evidence="1">
    <location>
        <begin position="2140"/>
        <end position="2166"/>
    </location>
</feature>
<feature type="region of interest" description="Disordered" evidence="1">
    <location>
        <begin position="2404"/>
        <end position="2472"/>
    </location>
</feature>
<reference evidence="2" key="1">
    <citation type="submission" date="2020-04" db="EMBL/GenBank/DDBJ databases">
        <authorList>
            <person name="Neveu A P."/>
        </authorList>
    </citation>
    <scope>NUCLEOTIDE SEQUENCE</scope>
    <source>
        <tissue evidence="2">Whole embryo</tissue>
    </source>
</reference>
<dbReference type="Pfam" id="PF15392">
    <property type="entry name" value="Joubert"/>
    <property type="match status" value="1"/>
</dbReference>
<feature type="region of interest" description="Disordered" evidence="1">
    <location>
        <begin position="1613"/>
        <end position="1654"/>
    </location>
</feature>
<feature type="compositionally biased region" description="Polar residues" evidence="1">
    <location>
        <begin position="1615"/>
        <end position="1630"/>
    </location>
</feature>
<feature type="region of interest" description="Disordered" evidence="1">
    <location>
        <begin position="2129"/>
        <end position="2178"/>
    </location>
</feature>
<name>A0A6F9DFT8_9ASCI</name>